<accession>A0A9Q3HJA7</accession>
<proteinExistence type="predicted"/>
<evidence type="ECO:0000256" key="1">
    <source>
        <dbReference type="SAM" id="SignalP"/>
    </source>
</evidence>
<evidence type="ECO:0000313" key="2">
    <source>
        <dbReference type="EMBL" id="MBW0504609.1"/>
    </source>
</evidence>
<dbReference type="Proteomes" id="UP000765509">
    <property type="component" value="Unassembled WGS sequence"/>
</dbReference>
<gene>
    <name evidence="2" type="ORF">O181_044324</name>
</gene>
<protein>
    <submittedName>
        <fullName evidence="2">Uncharacterized protein</fullName>
    </submittedName>
</protein>
<dbReference type="EMBL" id="AVOT02018024">
    <property type="protein sequence ID" value="MBW0504609.1"/>
    <property type="molecule type" value="Genomic_DNA"/>
</dbReference>
<reference evidence="2" key="1">
    <citation type="submission" date="2021-03" db="EMBL/GenBank/DDBJ databases">
        <title>Draft genome sequence of rust myrtle Austropuccinia psidii MF-1, a brazilian biotype.</title>
        <authorList>
            <person name="Quecine M.C."/>
            <person name="Pachon D.M.R."/>
            <person name="Bonatelli M.L."/>
            <person name="Correr F.H."/>
            <person name="Franceschini L.M."/>
            <person name="Leite T.F."/>
            <person name="Margarido G.R.A."/>
            <person name="Almeida C.A."/>
            <person name="Ferrarezi J.A."/>
            <person name="Labate C.A."/>
        </authorList>
    </citation>
    <scope>NUCLEOTIDE SEQUENCE</scope>
    <source>
        <strain evidence="2">MF-1</strain>
    </source>
</reference>
<keyword evidence="3" id="KW-1185">Reference proteome</keyword>
<keyword evidence="1" id="KW-0732">Signal</keyword>
<name>A0A9Q3HJA7_9BASI</name>
<comment type="caution">
    <text evidence="2">The sequence shown here is derived from an EMBL/GenBank/DDBJ whole genome shotgun (WGS) entry which is preliminary data.</text>
</comment>
<sequence>MLWHPCCALMISLQCCHPISILTHPSNSTPPCLTILTLQLFPHDSPLTQPPQVCPHPHLLPCSQFPSDAATTCPPSPPQLTMITLMHIPQGMGLTLPPLLTLSHPTSSSPQATMLMLPH</sequence>
<feature type="chain" id="PRO_5040311496" evidence="1">
    <location>
        <begin position="19"/>
        <end position="119"/>
    </location>
</feature>
<evidence type="ECO:0000313" key="3">
    <source>
        <dbReference type="Proteomes" id="UP000765509"/>
    </source>
</evidence>
<feature type="signal peptide" evidence="1">
    <location>
        <begin position="1"/>
        <end position="18"/>
    </location>
</feature>
<dbReference type="AlphaFoldDB" id="A0A9Q3HJA7"/>
<organism evidence="2 3">
    <name type="scientific">Austropuccinia psidii MF-1</name>
    <dbReference type="NCBI Taxonomy" id="1389203"/>
    <lineage>
        <taxon>Eukaryota</taxon>
        <taxon>Fungi</taxon>
        <taxon>Dikarya</taxon>
        <taxon>Basidiomycota</taxon>
        <taxon>Pucciniomycotina</taxon>
        <taxon>Pucciniomycetes</taxon>
        <taxon>Pucciniales</taxon>
        <taxon>Sphaerophragmiaceae</taxon>
        <taxon>Austropuccinia</taxon>
    </lineage>
</organism>